<evidence type="ECO:0000256" key="3">
    <source>
        <dbReference type="PROSITE-ProRule" id="PRU01005"/>
    </source>
</evidence>
<comment type="similarity">
    <text evidence="1">Belongs to the CRISP family.</text>
</comment>
<sequence length="440" mass="49950">MTPEKQKEILDAFNAVRRNVDPPASNMLKMIWSDEATESASRWASTCQFRNSPIEERSFGDIACGETISQSATAISWPDVIKQWARTKTNFKYGIGPVDPRKSVYTYTQLIWYNSHKVGCAVAYCSENTFPYLYLCHYCPSGNAQDKIATPYKKGLPCADCPSDCDNKLCTKGCEYTNSYNHCAKIKDRFSCESWFMAEMHLPVILLPLAAMLHLSLSQGGKGLVLNLSEKQQKEIIDTYNSIRRNVLPTASNMLKMSWNEEAAASAKAWAQQCVGKISPMKERTVDGLLCGESLSQATFSRSWSDVIRTWNSSSAMFEYGKEKEYKEQMRSFAYTQMIWYSSHMIGCSFAYCQENEYPYIYICRYCPVGNILETITTPYKSGPSCGDCPQNCEDKLCTNPCKYRDNHLNCANRIKEYGCEQDWVHKGCKASCECQTEIK</sequence>
<protein>
    <recommendedName>
        <fullName evidence="4">ShKT domain-containing protein</fullName>
    </recommendedName>
</protein>
<name>A0A9Q0YAN5_9SAUR</name>
<dbReference type="Pfam" id="PF08562">
    <property type="entry name" value="Crisp"/>
    <property type="match status" value="2"/>
</dbReference>
<feature type="domain" description="ShKT" evidence="4">
    <location>
        <begin position="402"/>
        <end position="435"/>
    </location>
</feature>
<dbReference type="EMBL" id="JAPFRF010000001">
    <property type="protein sequence ID" value="KAJ7345686.1"/>
    <property type="molecule type" value="Genomic_DNA"/>
</dbReference>
<comment type="caution">
    <text evidence="3">Lacks conserved residue(s) required for the propagation of feature annotation.</text>
</comment>
<dbReference type="GO" id="GO:0006952">
    <property type="term" value="P:defense response"/>
    <property type="evidence" value="ECO:0007669"/>
    <property type="project" value="UniProtKB-ARBA"/>
</dbReference>
<dbReference type="PROSITE" id="PS01010">
    <property type="entry name" value="CRISP_2"/>
    <property type="match status" value="1"/>
</dbReference>
<feature type="disulfide bond" evidence="3">
    <location>
        <begin position="420"/>
        <end position="433"/>
    </location>
</feature>
<dbReference type="Proteomes" id="UP001142489">
    <property type="component" value="Unassembled WGS sequence"/>
</dbReference>
<dbReference type="PROSITE" id="PS51670">
    <property type="entry name" value="SHKT"/>
    <property type="match status" value="1"/>
</dbReference>
<dbReference type="Gene3D" id="3.40.33.10">
    <property type="entry name" value="CAP"/>
    <property type="match status" value="2"/>
</dbReference>
<dbReference type="Gene3D" id="1.10.10.740">
    <property type="entry name" value="Crisp domain"/>
    <property type="match status" value="1"/>
</dbReference>
<keyword evidence="6" id="KW-1185">Reference proteome</keyword>
<dbReference type="InterPro" id="IPR014044">
    <property type="entry name" value="CAP_dom"/>
</dbReference>
<dbReference type="InterPro" id="IPR001283">
    <property type="entry name" value="CRISP-related"/>
</dbReference>
<feature type="disulfide bond" evidence="3">
    <location>
        <begin position="411"/>
        <end position="429"/>
    </location>
</feature>
<dbReference type="AlphaFoldDB" id="A0A9Q0YAN5"/>
<dbReference type="InterPro" id="IPR018244">
    <property type="entry name" value="Allrgn_V5/Tpx1_CS"/>
</dbReference>
<proteinExistence type="inferred from homology"/>
<dbReference type="SUPFAM" id="SSF55797">
    <property type="entry name" value="PR-1-like"/>
    <property type="match status" value="2"/>
</dbReference>
<evidence type="ECO:0000259" key="4">
    <source>
        <dbReference type="PROSITE" id="PS51670"/>
    </source>
</evidence>
<organism evidence="5 6">
    <name type="scientific">Phrynocephalus forsythii</name>
    <dbReference type="NCBI Taxonomy" id="171643"/>
    <lineage>
        <taxon>Eukaryota</taxon>
        <taxon>Metazoa</taxon>
        <taxon>Chordata</taxon>
        <taxon>Craniata</taxon>
        <taxon>Vertebrata</taxon>
        <taxon>Euteleostomi</taxon>
        <taxon>Lepidosauria</taxon>
        <taxon>Squamata</taxon>
        <taxon>Bifurcata</taxon>
        <taxon>Unidentata</taxon>
        <taxon>Episquamata</taxon>
        <taxon>Toxicofera</taxon>
        <taxon>Iguania</taxon>
        <taxon>Acrodonta</taxon>
        <taxon>Agamidae</taxon>
        <taxon>Agaminae</taxon>
        <taxon>Phrynocephalus</taxon>
    </lineage>
</organism>
<dbReference type="InterPro" id="IPR035940">
    <property type="entry name" value="CAP_sf"/>
</dbReference>
<reference evidence="5" key="1">
    <citation type="journal article" date="2023" name="DNA Res.">
        <title>Chromosome-level genome assembly of Phrynocephalus forsythii using third-generation DNA sequencing and Hi-C analysis.</title>
        <authorList>
            <person name="Qi Y."/>
            <person name="Zhao W."/>
            <person name="Zhao Y."/>
            <person name="Niu C."/>
            <person name="Cao S."/>
            <person name="Zhang Y."/>
        </authorList>
    </citation>
    <scope>NUCLEOTIDE SEQUENCE</scope>
    <source>
        <tissue evidence="5">Muscle</tissue>
    </source>
</reference>
<evidence type="ECO:0000313" key="6">
    <source>
        <dbReference type="Proteomes" id="UP001142489"/>
    </source>
</evidence>
<dbReference type="FunFam" id="3.40.33.10:FF:000005">
    <property type="entry name" value="Cysteine-rich secretory protein 2"/>
    <property type="match status" value="2"/>
</dbReference>
<gene>
    <name evidence="5" type="ORF">JRQ81_001636</name>
</gene>
<dbReference type="InterPro" id="IPR003582">
    <property type="entry name" value="ShKT_dom"/>
</dbReference>
<dbReference type="Pfam" id="PF00188">
    <property type="entry name" value="CAP"/>
    <property type="match status" value="2"/>
</dbReference>
<dbReference type="GO" id="GO:0005576">
    <property type="term" value="C:extracellular region"/>
    <property type="evidence" value="ECO:0007669"/>
    <property type="project" value="InterPro"/>
</dbReference>
<comment type="caution">
    <text evidence="5">The sequence shown here is derived from an EMBL/GenBank/DDBJ whole genome shotgun (WGS) entry which is preliminary data.</text>
</comment>
<dbReference type="InterPro" id="IPR042076">
    <property type="entry name" value="Crisp-like_dom"/>
</dbReference>
<dbReference type="SUPFAM" id="SSF57546">
    <property type="entry name" value="Crisp domain-like"/>
    <property type="match status" value="2"/>
</dbReference>
<accession>A0A9Q0YAN5</accession>
<keyword evidence="2 3" id="KW-1015">Disulfide bond</keyword>
<evidence type="ECO:0000256" key="1">
    <source>
        <dbReference type="ARBA" id="ARBA00009923"/>
    </source>
</evidence>
<dbReference type="OrthoDB" id="737510at2759"/>
<dbReference type="InterPro" id="IPR013871">
    <property type="entry name" value="Cysteine_rich_secretory"/>
</dbReference>
<evidence type="ECO:0000256" key="2">
    <source>
        <dbReference type="ARBA" id="ARBA00023157"/>
    </source>
</evidence>
<dbReference type="FunFam" id="1.10.10.740:FF:000001">
    <property type="entry name" value="Cysteine-rich secretory protein 2"/>
    <property type="match status" value="1"/>
</dbReference>
<dbReference type="PRINTS" id="PR00837">
    <property type="entry name" value="V5TPXLIKE"/>
</dbReference>
<dbReference type="SMART" id="SM00198">
    <property type="entry name" value="SCP"/>
    <property type="match status" value="2"/>
</dbReference>
<dbReference type="PANTHER" id="PTHR10334">
    <property type="entry name" value="CYSTEINE-RICH SECRETORY PROTEIN-RELATED"/>
    <property type="match status" value="1"/>
</dbReference>
<evidence type="ECO:0000313" key="5">
    <source>
        <dbReference type="EMBL" id="KAJ7345686.1"/>
    </source>
</evidence>